<dbReference type="KEGG" id="fal:FRAAL2386"/>
<keyword evidence="6 8" id="KW-0472">Membrane</keyword>
<dbReference type="STRING" id="326424.FRAAL2386"/>
<dbReference type="GO" id="GO:0005886">
    <property type="term" value="C:plasma membrane"/>
    <property type="evidence" value="ECO:0007669"/>
    <property type="project" value="UniProtKB-SubCell"/>
</dbReference>
<feature type="transmembrane region" description="Helical" evidence="8">
    <location>
        <begin position="47"/>
        <end position="70"/>
    </location>
</feature>
<feature type="transmembrane region" description="Helical" evidence="8">
    <location>
        <begin position="392"/>
        <end position="416"/>
    </location>
</feature>
<organism evidence="10 11">
    <name type="scientific">Frankia alni (strain DSM 45986 / CECT 9034 / ACN14a)</name>
    <dbReference type="NCBI Taxonomy" id="326424"/>
    <lineage>
        <taxon>Bacteria</taxon>
        <taxon>Bacillati</taxon>
        <taxon>Actinomycetota</taxon>
        <taxon>Actinomycetes</taxon>
        <taxon>Frankiales</taxon>
        <taxon>Frankiaceae</taxon>
        <taxon>Frankia</taxon>
    </lineage>
</organism>
<feature type="transmembrane region" description="Helical" evidence="8">
    <location>
        <begin position="304"/>
        <end position="327"/>
    </location>
</feature>
<evidence type="ECO:0000256" key="4">
    <source>
        <dbReference type="ARBA" id="ARBA00022692"/>
    </source>
</evidence>
<dbReference type="GO" id="GO:0022857">
    <property type="term" value="F:transmembrane transporter activity"/>
    <property type="evidence" value="ECO:0007669"/>
    <property type="project" value="InterPro"/>
</dbReference>
<feature type="transmembrane region" description="Helical" evidence="8">
    <location>
        <begin position="265"/>
        <end position="283"/>
    </location>
</feature>
<feature type="transmembrane region" description="Helical" evidence="8">
    <location>
        <begin position="367"/>
        <end position="386"/>
    </location>
</feature>
<keyword evidence="4 8" id="KW-0812">Transmembrane</keyword>
<feature type="transmembrane region" description="Helical" evidence="8">
    <location>
        <begin position="114"/>
        <end position="137"/>
    </location>
</feature>
<feature type="transmembrane region" description="Helical" evidence="8">
    <location>
        <begin position="143"/>
        <end position="162"/>
    </location>
</feature>
<feature type="transmembrane region" description="Helical" evidence="8">
    <location>
        <begin position="473"/>
        <end position="497"/>
    </location>
</feature>
<dbReference type="InterPro" id="IPR036259">
    <property type="entry name" value="MFS_trans_sf"/>
</dbReference>
<keyword evidence="3" id="KW-1003">Cell membrane</keyword>
<keyword evidence="2" id="KW-0813">Transport</keyword>
<accession>Q0RN57</accession>
<evidence type="ECO:0000256" key="6">
    <source>
        <dbReference type="ARBA" id="ARBA00023136"/>
    </source>
</evidence>
<dbReference type="Gene3D" id="1.20.1720.10">
    <property type="entry name" value="Multidrug resistance protein D"/>
    <property type="match status" value="1"/>
</dbReference>
<evidence type="ECO:0000256" key="7">
    <source>
        <dbReference type="SAM" id="MobiDB-lite"/>
    </source>
</evidence>
<dbReference type="Pfam" id="PF07690">
    <property type="entry name" value="MFS_1"/>
    <property type="match status" value="1"/>
</dbReference>
<feature type="transmembrane region" description="Helical" evidence="8">
    <location>
        <begin position="333"/>
        <end position="355"/>
    </location>
</feature>
<evidence type="ECO:0000256" key="2">
    <source>
        <dbReference type="ARBA" id="ARBA00022448"/>
    </source>
</evidence>
<dbReference type="CDD" id="cd17321">
    <property type="entry name" value="MFS_MMR_MDR_like"/>
    <property type="match status" value="1"/>
</dbReference>
<dbReference type="HOGENOM" id="CLU_000960_28_2_11"/>
<comment type="subcellular location">
    <subcellularLocation>
        <location evidence="1">Cell membrane</location>
        <topology evidence="1">Multi-pass membrane protein</topology>
    </subcellularLocation>
</comment>
<dbReference type="Gene3D" id="1.20.1250.20">
    <property type="entry name" value="MFS general substrate transporter like domains"/>
    <property type="match status" value="1"/>
</dbReference>
<dbReference type="InterPro" id="IPR011701">
    <property type="entry name" value="MFS"/>
</dbReference>
<feature type="region of interest" description="Disordered" evidence="7">
    <location>
        <begin position="502"/>
        <end position="528"/>
    </location>
</feature>
<dbReference type="PANTHER" id="PTHR42718:SF46">
    <property type="entry name" value="BLR6921 PROTEIN"/>
    <property type="match status" value="1"/>
</dbReference>
<dbReference type="InterPro" id="IPR020846">
    <property type="entry name" value="MFS_dom"/>
</dbReference>
<feature type="transmembrane region" description="Helical" evidence="8">
    <location>
        <begin position="234"/>
        <end position="253"/>
    </location>
</feature>
<evidence type="ECO:0000256" key="5">
    <source>
        <dbReference type="ARBA" id="ARBA00022989"/>
    </source>
</evidence>
<evidence type="ECO:0000313" key="11">
    <source>
        <dbReference type="Proteomes" id="UP000000657"/>
    </source>
</evidence>
<feature type="domain" description="Major facilitator superfamily (MFS) profile" evidence="9">
    <location>
        <begin position="48"/>
        <end position="501"/>
    </location>
</feature>
<feature type="transmembrane region" description="Helical" evidence="8">
    <location>
        <begin position="174"/>
        <end position="195"/>
    </location>
</feature>
<evidence type="ECO:0000256" key="3">
    <source>
        <dbReference type="ARBA" id="ARBA00022475"/>
    </source>
</evidence>
<name>Q0RN57_FRAAA</name>
<protein>
    <submittedName>
        <fullName evidence="10">Export protein</fullName>
    </submittedName>
</protein>
<proteinExistence type="predicted"/>
<evidence type="ECO:0000256" key="8">
    <source>
        <dbReference type="SAM" id="Phobius"/>
    </source>
</evidence>
<reference evidence="10 11" key="1">
    <citation type="journal article" date="2007" name="Genome Res.">
        <title>Genome characteristics of facultatively symbiotic Frankia sp. strains reflect host range and host plant biogeography.</title>
        <authorList>
            <person name="Normand P."/>
            <person name="Lapierre P."/>
            <person name="Tisa L.S."/>
            <person name="Gogarten J.P."/>
            <person name="Alloisio N."/>
            <person name="Bagnarol E."/>
            <person name="Bassi C.A."/>
            <person name="Berry A.M."/>
            <person name="Bickhart D.M."/>
            <person name="Choisne N."/>
            <person name="Couloux A."/>
            <person name="Cournoyer B."/>
            <person name="Cruveiller S."/>
            <person name="Daubin V."/>
            <person name="Demange N."/>
            <person name="Francino M.P."/>
            <person name="Goltsman E."/>
            <person name="Huang Y."/>
            <person name="Kopp O.R."/>
            <person name="Labarre L."/>
            <person name="Lapidus A."/>
            <person name="Lavire C."/>
            <person name="Marechal J."/>
            <person name="Martinez M."/>
            <person name="Mastronunzio J.E."/>
            <person name="Mullin B.C."/>
            <person name="Niemann J."/>
            <person name="Pujic P."/>
            <person name="Rawnsley T."/>
            <person name="Rouy Z."/>
            <person name="Schenowitz C."/>
            <person name="Sellstedt A."/>
            <person name="Tavares F."/>
            <person name="Tomkins J.P."/>
            <person name="Vallenet D."/>
            <person name="Valverde C."/>
            <person name="Wall L.G."/>
            <person name="Wang Y."/>
            <person name="Medigue C."/>
            <person name="Benson D.R."/>
        </authorList>
    </citation>
    <scope>NUCLEOTIDE SEQUENCE [LARGE SCALE GENOMIC DNA]</scope>
    <source>
        <strain evidence="11">DSM 45986 / CECT 9034 / ACN14a</strain>
    </source>
</reference>
<keyword evidence="5 8" id="KW-1133">Transmembrane helix</keyword>
<dbReference type="SUPFAM" id="SSF103473">
    <property type="entry name" value="MFS general substrate transporter"/>
    <property type="match status" value="1"/>
</dbReference>
<feature type="transmembrane region" description="Helical" evidence="8">
    <location>
        <begin position="201"/>
        <end position="222"/>
    </location>
</feature>
<dbReference type="Proteomes" id="UP000000657">
    <property type="component" value="Chromosome"/>
</dbReference>
<dbReference type="PRINTS" id="PR01036">
    <property type="entry name" value="TCRTETB"/>
</dbReference>
<evidence type="ECO:0000313" key="10">
    <source>
        <dbReference type="EMBL" id="CAJ61035.1"/>
    </source>
</evidence>
<feature type="transmembrane region" description="Helical" evidence="8">
    <location>
        <begin position="82"/>
        <end position="102"/>
    </location>
</feature>
<feature type="compositionally biased region" description="Basic and acidic residues" evidence="7">
    <location>
        <begin position="511"/>
        <end position="528"/>
    </location>
</feature>
<dbReference type="PROSITE" id="PS50850">
    <property type="entry name" value="MFS"/>
    <property type="match status" value="1"/>
</dbReference>
<keyword evidence="11" id="KW-1185">Reference proteome</keyword>
<dbReference type="EMBL" id="CT573213">
    <property type="protein sequence ID" value="CAJ61035.1"/>
    <property type="molecule type" value="Genomic_DNA"/>
</dbReference>
<dbReference type="AlphaFoldDB" id="Q0RN57"/>
<gene>
    <name evidence="10" type="ordered locus">FRAAL2386</name>
</gene>
<evidence type="ECO:0000259" key="9">
    <source>
        <dbReference type="PROSITE" id="PS50850"/>
    </source>
</evidence>
<sequence length="528" mass="53448">MGGNQVVWADRRCSPSVAGMSVSTDAAAATRVPPVVADDVMTARQRVILVLLLGSQFMLAVDFSILNVALPSIGAGVGLTDAHLQWVATAFALPAAGFTLLFGRVADLAGRRRMLLAGLALLVVSSLVGGLATSPAVLLGARVGQGLAAAMTTPAALALLLTSFPPGRLRQRALGMNGALISAGFTTGALAGGLLTGLLSWRWAFLVNVPVAAAILLAAPRLLPAGGASGPVRLDVPGALTVTGGLLAFVYGIATGGNDGWADPVVWGCTALGVVLLAAFWRIESTSAHPLASVAILRRRAVGWGNAGGFAVFALESSVVFLLTLYLQQVLGFSATTAGLVFGLPGAAAFVSGMVAPRLMSRRGSAVSLVAGLAVQGLSNAALAFVGPDRNWVYLVLAASAIGFFGHVHGIVAYLATATGDLPDHEQGLATALTTMTQQVALTVGIPILSTVATARSSALAGHLSAVRATLAGIRLALVVDAALTLVVAAAIAAALLPRRRSAPPPPTPLRARDGVTPDTRSHAPEQC</sequence>
<evidence type="ECO:0000256" key="1">
    <source>
        <dbReference type="ARBA" id="ARBA00004651"/>
    </source>
</evidence>
<dbReference type="PANTHER" id="PTHR42718">
    <property type="entry name" value="MAJOR FACILITATOR SUPERFAMILY MULTIDRUG TRANSPORTER MFSC"/>
    <property type="match status" value="1"/>
</dbReference>
<dbReference type="eggNOG" id="COG0477">
    <property type="taxonomic scope" value="Bacteria"/>
</dbReference>